<evidence type="ECO:0000313" key="3">
    <source>
        <dbReference type="Proteomes" id="UP001285352"/>
    </source>
</evidence>
<dbReference type="Proteomes" id="UP001285352">
    <property type="component" value="Unassembled WGS sequence"/>
</dbReference>
<reference evidence="2 3" key="2">
    <citation type="submission" date="2023-11" db="EMBL/GenBank/DDBJ databases">
        <authorList>
            <person name="Lara A.C."/>
            <person name="Chronakova A."/>
        </authorList>
    </citation>
    <scope>NUCLEOTIDE SEQUENCE [LARGE SCALE GENOMIC DNA]</scope>
    <source>
        <strain evidence="2 3">BCCO 10_0061</strain>
    </source>
</reference>
<gene>
    <name evidence="2" type="ORF">SK854_01900</name>
</gene>
<dbReference type="EMBL" id="JAXAVU010000001">
    <property type="protein sequence ID" value="MDX8140847.1"/>
    <property type="molecule type" value="Genomic_DNA"/>
</dbReference>
<protein>
    <recommendedName>
        <fullName evidence="4">Magnesium transporter</fullName>
    </recommendedName>
</protein>
<accession>A0ABU4UN13</accession>
<keyword evidence="1" id="KW-0472">Membrane</keyword>
<comment type="caution">
    <text evidence="2">The sequence shown here is derived from an EMBL/GenBank/DDBJ whole genome shotgun (WGS) entry which is preliminary data.</text>
</comment>
<keyword evidence="1" id="KW-1133">Transmembrane helix</keyword>
<feature type="transmembrane region" description="Helical" evidence="1">
    <location>
        <begin position="282"/>
        <end position="303"/>
    </location>
</feature>
<feature type="transmembrane region" description="Helical" evidence="1">
    <location>
        <begin position="219"/>
        <end position="239"/>
    </location>
</feature>
<keyword evidence="1" id="KW-0812">Transmembrane</keyword>
<dbReference type="RefSeq" id="WP_319973189.1">
    <property type="nucleotide sequence ID" value="NZ_JAXAVU010000001.1"/>
</dbReference>
<name>A0ABU4UN13_9PSEU</name>
<evidence type="ECO:0000313" key="2">
    <source>
        <dbReference type="EMBL" id="MDX8140847.1"/>
    </source>
</evidence>
<evidence type="ECO:0000256" key="1">
    <source>
        <dbReference type="SAM" id="Phobius"/>
    </source>
</evidence>
<sequence length="305" mass="32636">MKLRVLAGDPADPALGAEVEVTAGDGPRSGLAVPYLRLVGRHGGREILVGEARVTATSVEIAVSATWNETGGWHREPWNGEVLGETLAHPAHPIRPNQRDVSIAKGVAEGSRNTVGELRQLRYEMERQVADLLTQRTNAKLRLIMAQLVELSIAFSRARDFAREAIREQLWMRDGGALPHCQAMDTELGDEMTRLQSLLGSVSTLAVAQDGEAQQRFNMLAAAAAAGLGLPALILSLYGADEYLPFTWDKAWRALTPIAGVLTVAAGIILSRMPGRTTGKHYLVAAGLITGLIAVLLIAGFLAPG</sequence>
<proteinExistence type="predicted"/>
<keyword evidence="3" id="KW-1185">Reference proteome</keyword>
<feature type="transmembrane region" description="Helical" evidence="1">
    <location>
        <begin position="251"/>
        <end position="270"/>
    </location>
</feature>
<reference evidence="2 3" key="1">
    <citation type="submission" date="2023-11" db="EMBL/GenBank/DDBJ databases">
        <title>Lentzea sokolovensis, sp. nov., Lentzea kristufkii, sp. nov., and Lentzea miocenensis, sp. nov., rare actinobacteria from Sokolov Coal Basin, Miocene lacustrine sediment, Czech Republic.</title>
        <authorList>
            <person name="Lara A."/>
            <person name="Kotroba L."/>
            <person name="Nouioui I."/>
            <person name="Neumann-Schaal M."/>
            <person name="Mast Y."/>
            <person name="Chronakova A."/>
        </authorList>
    </citation>
    <scope>NUCLEOTIDE SEQUENCE [LARGE SCALE GENOMIC DNA]</scope>
    <source>
        <strain evidence="2 3">BCCO 10_0061</strain>
    </source>
</reference>
<evidence type="ECO:0008006" key="4">
    <source>
        <dbReference type="Google" id="ProtNLM"/>
    </source>
</evidence>
<organism evidence="2 3">
    <name type="scientific">Lentzea sokolovensis</name>
    <dbReference type="NCBI Taxonomy" id="3095429"/>
    <lineage>
        <taxon>Bacteria</taxon>
        <taxon>Bacillati</taxon>
        <taxon>Actinomycetota</taxon>
        <taxon>Actinomycetes</taxon>
        <taxon>Pseudonocardiales</taxon>
        <taxon>Pseudonocardiaceae</taxon>
        <taxon>Lentzea</taxon>
    </lineage>
</organism>